<evidence type="ECO:0000256" key="6">
    <source>
        <dbReference type="ARBA" id="ARBA00023136"/>
    </source>
</evidence>
<evidence type="ECO:0000256" key="4">
    <source>
        <dbReference type="ARBA" id="ARBA00022692"/>
    </source>
</evidence>
<keyword evidence="7" id="KW-0325">Glycoprotein</keyword>
<evidence type="ECO:0000256" key="9">
    <source>
        <dbReference type="SAM" id="Phobius"/>
    </source>
</evidence>
<feature type="transmembrane region" description="Helical" evidence="9">
    <location>
        <begin position="307"/>
        <end position="330"/>
    </location>
</feature>
<feature type="transmembrane region" description="Helical" evidence="9">
    <location>
        <begin position="190"/>
        <end position="210"/>
    </location>
</feature>
<proteinExistence type="inferred from homology"/>
<evidence type="ECO:0000256" key="1">
    <source>
        <dbReference type="ARBA" id="ARBA00004141"/>
    </source>
</evidence>
<evidence type="ECO:0000256" key="5">
    <source>
        <dbReference type="ARBA" id="ARBA00022989"/>
    </source>
</evidence>
<evidence type="ECO:0000313" key="10">
    <source>
        <dbReference type="Proteomes" id="UP000694888"/>
    </source>
</evidence>
<feature type="transmembrane region" description="Helical" evidence="9">
    <location>
        <begin position="43"/>
        <end position="65"/>
    </location>
</feature>
<dbReference type="InterPro" id="IPR037272">
    <property type="entry name" value="SNS_sf"/>
</dbReference>
<comment type="subcellular location">
    <subcellularLocation>
        <location evidence="1">Membrane</location>
        <topology evidence="1">Multi-pass membrane protein</topology>
    </subcellularLocation>
</comment>
<keyword evidence="3 8" id="KW-0813">Transport</keyword>
<dbReference type="PANTHER" id="PTHR11616:SF321">
    <property type="entry name" value="SODIUM-DEPENDENT NUTRIENT AMINO ACID TRANSPORTER 1-RELATED"/>
    <property type="match status" value="1"/>
</dbReference>
<dbReference type="SUPFAM" id="SSF161070">
    <property type="entry name" value="SNF-like"/>
    <property type="match status" value="1"/>
</dbReference>
<evidence type="ECO:0000256" key="2">
    <source>
        <dbReference type="ARBA" id="ARBA00006459"/>
    </source>
</evidence>
<evidence type="ECO:0000256" key="8">
    <source>
        <dbReference type="RuleBase" id="RU003732"/>
    </source>
</evidence>
<accession>A0ABM1VUI1</accession>
<reference evidence="11" key="1">
    <citation type="submission" date="2025-08" db="UniProtKB">
        <authorList>
            <consortium name="RefSeq"/>
        </authorList>
    </citation>
    <scope>IDENTIFICATION</scope>
</reference>
<keyword evidence="6 9" id="KW-0472">Membrane</keyword>
<gene>
    <name evidence="11" type="primary">LOC101861663</name>
</gene>
<evidence type="ECO:0000256" key="7">
    <source>
        <dbReference type="ARBA" id="ARBA00023180"/>
    </source>
</evidence>
<feature type="transmembrane region" description="Helical" evidence="9">
    <location>
        <begin position="219"/>
        <end position="240"/>
    </location>
</feature>
<keyword evidence="10" id="KW-1185">Reference proteome</keyword>
<feature type="transmembrane region" description="Helical" evidence="9">
    <location>
        <begin position="12"/>
        <end position="31"/>
    </location>
</feature>
<dbReference type="InterPro" id="IPR000175">
    <property type="entry name" value="Na/ntran_symport"/>
</dbReference>
<feature type="transmembrane region" description="Helical" evidence="9">
    <location>
        <begin position="364"/>
        <end position="385"/>
    </location>
</feature>
<dbReference type="GeneID" id="101861663"/>
<feature type="transmembrane region" description="Helical" evidence="9">
    <location>
        <begin position="280"/>
        <end position="300"/>
    </location>
</feature>
<dbReference type="Pfam" id="PF00209">
    <property type="entry name" value="SNF"/>
    <property type="match status" value="1"/>
</dbReference>
<name>A0ABM1VUI1_APLCA</name>
<dbReference type="PROSITE" id="PS00610">
    <property type="entry name" value="NA_NEUROTRAN_SYMP_1"/>
    <property type="match status" value="1"/>
</dbReference>
<organism evidence="10 11">
    <name type="scientific">Aplysia californica</name>
    <name type="common">California sea hare</name>
    <dbReference type="NCBI Taxonomy" id="6500"/>
    <lineage>
        <taxon>Eukaryota</taxon>
        <taxon>Metazoa</taxon>
        <taxon>Spiralia</taxon>
        <taxon>Lophotrochozoa</taxon>
        <taxon>Mollusca</taxon>
        <taxon>Gastropoda</taxon>
        <taxon>Heterobranchia</taxon>
        <taxon>Euthyneura</taxon>
        <taxon>Tectipleura</taxon>
        <taxon>Aplysiida</taxon>
        <taxon>Aplysioidea</taxon>
        <taxon>Aplysiidae</taxon>
        <taxon>Aplysia</taxon>
    </lineage>
</organism>
<feature type="transmembrane region" description="Helical" evidence="9">
    <location>
        <begin position="86"/>
        <end position="109"/>
    </location>
</feature>
<evidence type="ECO:0000256" key="3">
    <source>
        <dbReference type="ARBA" id="ARBA00022448"/>
    </source>
</evidence>
<keyword evidence="8" id="KW-0769">Symport</keyword>
<keyword evidence="5 9" id="KW-1133">Transmembrane helix</keyword>
<protein>
    <recommendedName>
        <fullName evidence="8">Transporter</fullName>
    </recommendedName>
</protein>
<sequence length="398" mass="44427">MAEEREQWGRQLEFILTMIGYAVGLGNVWRFPYLCFQNGGGAFLIPYVICLVLLGIPMFALECAFGQYGGKGPLSIWSINPTFKGLGISMVVAAALIFIYYDVIIAWGLRFLVASFTTDLPWVECHDCSCLLYNQKNVTSELVETLRYNNSLNIPCPNISINGSTSSPSELFFSKEILNDSGSIEEAGEIQWQLLIANGVAYAIVFLVLLKGIQSLGKVVYFTATFPYVLLTILLVRSAMLDGAYEGVIYYLTPRWERLADASMPNALGDVGDNCNYKHMFIIVIFIVPFSYCFLIIYYLPRDAFMIPIINCLTSFYAGFVVFCTLGHMAKIKNVDIDDVTKGGPGLAFIVYPEAIASMPVSTLWAILFFFMLCILGFSTQCYVLTNTLRVISVEDHF</sequence>
<dbReference type="Proteomes" id="UP000694888">
    <property type="component" value="Unplaced"/>
</dbReference>
<dbReference type="PROSITE" id="PS50267">
    <property type="entry name" value="NA_NEUROTRAN_SYMP_3"/>
    <property type="match status" value="1"/>
</dbReference>
<dbReference type="PRINTS" id="PR00176">
    <property type="entry name" value="NANEUSMPORT"/>
</dbReference>
<keyword evidence="4 8" id="KW-0812">Transmembrane</keyword>
<dbReference type="RefSeq" id="XP_035826073.1">
    <property type="nucleotide sequence ID" value="XM_035970180.1"/>
</dbReference>
<dbReference type="PANTHER" id="PTHR11616">
    <property type="entry name" value="SODIUM/CHLORIDE DEPENDENT TRANSPORTER"/>
    <property type="match status" value="1"/>
</dbReference>
<comment type="similarity">
    <text evidence="2 8">Belongs to the sodium:neurotransmitter symporter (SNF) (TC 2.A.22) family.</text>
</comment>
<evidence type="ECO:0000313" key="11">
    <source>
        <dbReference type="RefSeq" id="XP_035826073.1"/>
    </source>
</evidence>